<reference evidence="1 2" key="1">
    <citation type="submission" date="2022-11" db="EMBL/GenBank/DDBJ databases">
        <title>Genome sequencing of Acetobacter type strain.</title>
        <authorList>
            <person name="Heo J."/>
            <person name="Lee D."/>
            <person name="Han B.-H."/>
            <person name="Hong S.-B."/>
            <person name="Kwon S.-W."/>
        </authorList>
    </citation>
    <scope>NUCLEOTIDE SEQUENCE [LARGE SCALE GENOMIC DNA]</scope>
    <source>
        <strain evidence="1 2">KACC 21253</strain>
    </source>
</reference>
<dbReference type="RefSeq" id="WP_173559044.1">
    <property type="nucleotide sequence ID" value="NZ_JAERKY010000002.1"/>
</dbReference>
<evidence type="ECO:0000313" key="2">
    <source>
        <dbReference type="Proteomes" id="UP001301152"/>
    </source>
</evidence>
<dbReference type="EMBL" id="JAPIUZ010000001">
    <property type="protein sequence ID" value="MCX2563294.1"/>
    <property type="molecule type" value="Genomic_DNA"/>
</dbReference>
<evidence type="ECO:0008006" key="3">
    <source>
        <dbReference type="Google" id="ProtNLM"/>
    </source>
</evidence>
<sequence>MKNMLDTTDIYALLNRKVNEMKTAKNFALAHGLTEGFLSAVRNGSKPIPKQDSPLTRALGIEWVKPTDGYWRFRENV</sequence>
<accession>A0ABT3QDI1</accession>
<comment type="caution">
    <text evidence="1">The sequence shown here is derived from an EMBL/GenBank/DDBJ whole genome shotgun (WGS) entry which is preliminary data.</text>
</comment>
<organism evidence="1 2">
    <name type="scientific">Acetobacter thailandicus</name>
    <dbReference type="NCBI Taxonomy" id="1502842"/>
    <lineage>
        <taxon>Bacteria</taxon>
        <taxon>Pseudomonadati</taxon>
        <taxon>Pseudomonadota</taxon>
        <taxon>Alphaproteobacteria</taxon>
        <taxon>Acetobacterales</taxon>
        <taxon>Acetobacteraceae</taxon>
        <taxon>Acetobacter</taxon>
    </lineage>
</organism>
<evidence type="ECO:0000313" key="1">
    <source>
        <dbReference type="EMBL" id="MCX2563294.1"/>
    </source>
</evidence>
<proteinExistence type="predicted"/>
<gene>
    <name evidence="1" type="ORF">OQ497_04865</name>
</gene>
<keyword evidence="2" id="KW-1185">Reference proteome</keyword>
<dbReference type="Proteomes" id="UP001301152">
    <property type="component" value="Unassembled WGS sequence"/>
</dbReference>
<protein>
    <recommendedName>
        <fullName evidence="3">XRE family transcriptional regulator</fullName>
    </recommendedName>
</protein>
<name>A0ABT3QDI1_9PROT</name>